<keyword evidence="3" id="KW-1185">Reference proteome</keyword>
<evidence type="ECO:0000259" key="1">
    <source>
        <dbReference type="Pfam" id="PF25873"/>
    </source>
</evidence>
<evidence type="ECO:0000313" key="2">
    <source>
        <dbReference type="EMBL" id="GGH73594.1"/>
    </source>
</evidence>
<reference evidence="2" key="1">
    <citation type="journal article" date="2014" name="Int. J. Syst. Evol. Microbiol.">
        <title>Complete genome sequence of Corynebacterium casei LMG S-19264T (=DSM 44701T), isolated from a smear-ripened cheese.</title>
        <authorList>
            <consortium name="US DOE Joint Genome Institute (JGI-PGF)"/>
            <person name="Walter F."/>
            <person name="Albersmeier A."/>
            <person name="Kalinowski J."/>
            <person name="Ruckert C."/>
        </authorList>
    </citation>
    <scope>NUCLEOTIDE SEQUENCE</scope>
    <source>
        <strain evidence="2">CGMCC 1.12360</strain>
    </source>
</reference>
<dbReference type="InterPro" id="IPR011990">
    <property type="entry name" value="TPR-like_helical_dom_sf"/>
</dbReference>
<reference evidence="2" key="2">
    <citation type="submission" date="2020-09" db="EMBL/GenBank/DDBJ databases">
        <authorList>
            <person name="Sun Q."/>
            <person name="Zhou Y."/>
        </authorList>
    </citation>
    <scope>NUCLEOTIDE SEQUENCE</scope>
    <source>
        <strain evidence="2">CGMCC 1.12360</strain>
    </source>
</reference>
<dbReference type="SUPFAM" id="SSF48452">
    <property type="entry name" value="TPR-like"/>
    <property type="match status" value="1"/>
</dbReference>
<dbReference type="Pfam" id="PF25873">
    <property type="entry name" value="WHD_MalT"/>
    <property type="match status" value="1"/>
</dbReference>
<dbReference type="InterPro" id="IPR059106">
    <property type="entry name" value="WHD_MalT"/>
</dbReference>
<accession>A0A8J2ZRM6</accession>
<dbReference type="Gene3D" id="1.25.40.10">
    <property type="entry name" value="Tetratricopeptide repeat domain"/>
    <property type="match status" value="1"/>
</dbReference>
<feature type="domain" description="MalT-like winged helix" evidence="1">
    <location>
        <begin position="184"/>
        <end position="263"/>
    </location>
</feature>
<dbReference type="AlphaFoldDB" id="A0A8J2ZRM6"/>
<proteinExistence type="predicted"/>
<evidence type="ECO:0000313" key="3">
    <source>
        <dbReference type="Proteomes" id="UP000602050"/>
    </source>
</evidence>
<sequence length="411" mass="48175">MIYALKTAYPSFGEVLLGNIKNASQYFSLEQISHIAASFINEMMDFREETIIVLDDYHHVAHSIEIEHFLLFLIEHMPTNLHIVLSTRRKPKWESLSKLRVQGDVLEISQYDLVFSPDEMTYILEEIYQIPPTKQEISKIYQITEGWAIAFHLIAQQIKAGNSLHVVLNNQKKSLKDLFDYLATEVLSRQSFIIQQFLIQSSILDYLSPELCDEILEINASNEIIKGLIDQNLFIVEGDNEYYRYHALFKRFLVNMLKRDEAEYVKLHRRVAFYYERKGNTEQAIYHFMKIEDFGKASVLLSKFGKEMLESGRLQTLYDLLQNIPIRYKQEFPILFYYQGEVERYRSRYENAKENYEKAFERTEDSYLASVALEGIARIYLDTIQPDQPAGRNSGYAEERLGLYGRFGETG</sequence>
<organism evidence="2 3">
    <name type="scientific">Compostibacillus humi</name>
    <dbReference type="NCBI Taxonomy" id="1245525"/>
    <lineage>
        <taxon>Bacteria</taxon>
        <taxon>Bacillati</taxon>
        <taxon>Bacillota</taxon>
        <taxon>Bacilli</taxon>
        <taxon>Bacillales</taxon>
        <taxon>Bacillaceae</taxon>
        <taxon>Compostibacillus</taxon>
    </lineage>
</organism>
<name>A0A8J2ZRM6_9BACI</name>
<dbReference type="EMBL" id="BMEV01000016">
    <property type="protein sequence ID" value="GGH73594.1"/>
    <property type="molecule type" value="Genomic_DNA"/>
</dbReference>
<gene>
    <name evidence="2" type="ORF">GCM10010978_11630</name>
</gene>
<dbReference type="Proteomes" id="UP000602050">
    <property type="component" value="Unassembled WGS sequence"/>
</dbReference>
<protein>
    <recommendedName>
        <fullName evidence="1">MalT-like winged helix domain-containing protein</fullName>
    </recommendedName>
</protein>
<comment type="caution">
    <text evidence="2">The sequence shown here is derived from an EMBL/GenBank/DDBJ whole genome shotgun (WGS) entry which is preliminary data.</text>
</comment>